<keyword evidence="3" id="KW-1185">Reference proteome</keyword>
<comment type="caution">
    <text evidence="2">The sequence shown here is derived from an EMBL/GenBank/DDBJ whole genome shotgun (WGS) entry which is preliminary data.</text>
</comment>
<evidence type="ECO:0000313" key="3">
    <source>
        <dbReference type="Proteomes" id="UP000017127"/>
    </source>
</evidence>
<feature type="transmembrane region" description="Helical" evidence="1">
    <location>
        <begin position="18"/>
        <end position="37"/>
    </location>
</feature>
<reference evidence="2 3" key="1">
    <citation type="journal article" date="2013" name="Front. Microbiol.">
        <title>Comparative genomic analyses of the cyanobacterium, Lyngbya aestuarii BL J, a powerful hydrogen producer.</title>
        <authorList>
            <person name="Kothari A."/>
            <person name="Vaughn M."/>
            <person name="Garcia-Pichel F."/>
        </authorList>
    </citation>
    <scope>NUCLEOTIDE SEQUENCE [LARGE SCALE GENOMIC DNA]</scope>
    <source>
        <strain evidence="2 3">BL J</strain>
    </source>
</reference>
<name>U7QAE1_9CYAN</name>
<keyword evidence="1" id="KW-0812">Transmembrane</keyword>
<dbReference type="OrthoDB" id="468129at2"/>
<dbReference type="AlphaFoldDB" id="U7QAE1"/>
<gene>
    <name evidence="2" type="ORF">M595_5263</name>
</gene>
<protein>
    <submittedName>
        <fullName evidence="2">Uncharacterized protein</fullName>
    </submittedName>
</protein>
<dbReference type="RefSeq" id="WP_023068945.1">
    <property type="nucleotide sequence ID" value="NZ_AUZM01000080.1"/>
</dbReference>
<dbReference type="EMBL" id="AUZM01000080">
    <property type="protein sequence ID" value="ERT04793.1"/>
    <property type="molecule type" value="Genomic_DNA"/>
</dbReference>
<keyword evidence="1" id="KW-1133">Transmembrane helix</keyword>
<evidence type="ECO:0000256" key="1">
    <source>
        <dbReference type="SAM" id="Phobius"/>
    </source>
</evidence>
<keyword evidence="1" id="KW-0472">Membrane</keyword>
<dbReference type="Proteomes" id="UP000017127">
    <property type="component" value="Unassembled WGS sequence"/>
</dbReference>
<accession>U7QAE1</accession>
<evidence type="ECO:0000313" key="2">
    <source>
        <dbReference type="EMBL" id="ERT04793.1"/>
    </source>
</evidence>
<organism evidence="2 3">
    <name type="scientific">Lyngbya aestuarii BL J</name>
    <dbReference type="NCBI Taxonomy" id="1348334"/>
    <lineage>
        <taxon>Bacteria</taxon>
        <taxon>Bacillati</taxon>
        <taxon>Cyanobacteriota</taxon>
        <taxon>Cyanophyceae</taxon>
        <taxon>Oscillatoriophycideae</taxon>
        <taxon>Oscillatoriales</taxon>
        <taxon>Microcoleaceae</taxon>
        <taxon>Lyngbya</taxon>
    </lineage>
</organism>
<proteinExistence type="predicted"/>
<sequence length="210" mass="22725">MVTNEMTSNAKNSQESPLILKSITAVGVAVFSGFMFMNWQHTLSETKVAKEAEKVVATQANTTSSTAPVQIEPVAINSTATVSQTPVETTVTNQSVSSSAETSFVEAEAEITDPNLIASLNQKLYNEVDQAWQQTPTFSDNLVYQVQVQENGEIADYSPLNAAASDYLTEVPIDELYNKKAAMLSEKVAKFLVVLTPSGNLQVNPWLGKS</sequence>